<keyword evidence="2" id="KW-1185">Reference proteome</keyword>
<evidence type="ECO:0000313" key="2">
    <source>
        <dbReference type="Proteomes" id="UP000758652"/>
    </source>
</evidence>
<reference evidence="1 2" key="1">
    <citation type="submission" date="2020-10" db="EMBL/GenBank/DDBJ databases">
        <title>ChiBAC.</title>
        <authorList>
            <person name="Zenner C."/>
            <person name="Hitch T.C.A."/>
            <person name="Clavel T."/>
        </authorList>
    </citation>
    <scope>NUCLEOTIDE SEQUENCE [LARGE SCALE GENOMIC DNA]</scope>
    <source>
        <strain evidence="1 2">DSM 108991</strain>
    </source>
</reference>
<accession>A0ABR9RKW6</accession>
<organism evidence="1 2">
    <name type="scientific">Claveliimonas monacensis</name>
    <dbReference type="NCBI Taxonomy" id="2779351"/>
    <lineage>
        <taxon>Bacteria</taxon>
        <taxon>Bacillati</taxon>
        <taxon>Bacillota</taxon>
        <taxon>Clostridia</taxon>
        <taxon>Lachnospirales</taxon>
        <taxon>Lachnospiraceae</taxon>
        <taxon>Claveliimonas</taxon>
    </lineage>
</organism>
<evidence type="ECO:0008006" key="3">
    <source>
        <dbReference type="Google" id="ProtNLM"/>
    </source>
</evidence>
<comment type="caution">
    <text evidence="1">The sequence shown here is derived from an EMBL/GenBank/DDBJ whole genome shotgun (WGS) entry which is preliminary data.</text>
</comment>
<dbReference type="Gene3D" id="1.10.1070.20">
    <property type="match status" value="1"/>
</dbReference>
<protein>
    <recommendedName>
        <fullName evidence="3">HipA-like C-terminal domain-containing protein</fullName>
    </recommendedName>
</protein>
<proteinExistence type="predicted"/>
<dbReference type="EMBL" id="JADCKL010000008">
    <property type="protein sequence ID" value="MBE5063604.1"/>
    <property type="molecule type" value="Genomic_DNA"/>
</dbReference>
<dbReference type="Proteomes" id="UP000758652">
    <property type="component" value="Unassembled WGS sequence"/>
</dbReference>
<dbReference type="RefSeq" id="WP_226395104.1">
    <property type="nucleotide sequence ID" value="NZ_JADCKL010000008.1"/>
</dbReference>
<evidence type="ECO:0000313" key="1">
    <source>
        <dbReference type="EMBL" id="MBE5063604.1"/>
    </source>
</evidence>
<name>A0ABR9RKW6_9FIRM</name>
<sequence>MSEWIKLDILNRDDLRGHSSKGNQLKAKDGIYWYKADCMGYEGLAETVVSSLLSRSDILAAVDYEPMKMEFKSHVYTGCRSRSFLMEGESLITVEKLIRLYTGKSAARTMASMADVKERICYLVNAIAEITGMTDFGKYLTAMLEIDAFFLNEDRHTNNIGVVYHPETRRFRHCPYFDHGLALLADTMTDFPLGEDLEKCMEKIEAKPFSRSFDEQMDAAEELYGQQVHFRFSIKEAVEILEGCRPYYQGEVLERVEQILRWQVRKYSYLFQ</sequence>
<gene>
    <name evidence="1" type="ORF">INF30_10055</name>
</gene>